<dbReference type="SUPFAM" id="SSF53335">
    <property type="entry name" value="S-adenosyl-L-methionine-dependent methyltransferases"/>
    <property type="match status" value="1"/>
</dbReference>
<accession>A0A6J4NFK8</accession>
<dbReference type="Gene3D" id="3.40.50.150">
    <property type="entry name" value="Vaccinia Virus protein VP39"/>
    <property type="match status" value="1"/>
</dbReference>
<dbReference type="EMBL" id="CADCUR010000039">
    <property type="protein sequence ID" value="CAA9383203.1"/>
    <property type="molecule type" value="Genomic_DNA"/>
</dbReference>
<evidence type="ECO:0000313" key="1">
    <source>
        <dbReference type="EMBL" id="CAA9383203.1"/>
    </source>
</evidence>
<dbReference type="AlphaFoldDB" id="A0A6J4NFK8"/>
<dbReference type="InterPro" id="IPR029063">
    <property type="entry name" value="SAM-dependent_MTases_sf"/>
</dbReference>
<sequence length="262" mass="29523">MSKTEKELAFLRDLYIETDWTERFTNLFDDNFKFSGDEEKILYVNAGAGNHALALREKLDDKIEIFGVSETQELLTIARAKADAIQANADFSIVHPAEKFNAVLADASFVRPAELKSFLARIIDSSKKQVAFFLPTASSFGDVFSFLWETFLNLDLLEKGAEVERLVTELPTVSKVEEMAKNSGLTKVQTETKNEFFEFDNGAAFVNSPLVADFLFPVWLDFLNEEEKEQVINKLAQTIDDDCGELTFRFSVKATLVVGEKV</sequence>
<gene>
    <name evidence="1" type="ORF">AVDCRST_MAG74-522</name>
</gene>
<protein>
    <recommendedName>
        <fullName evidence="2">Methyltransferase domain-containing protein</fullName>
    </recommendedName>
</protein>
<name>A0A6J4NFK8_9BACT</name>
<reference evidence="1" key="1">
    <citation type="submission" date="2020-02" db="EMBL/GenBank/DDBJ databases">
        <authorList>
            <person name="Meier V. D."/>
        </authorList>
    </citation>
    <scope>NUCLEOTIDE SEQUENCE</scope>
    <source>
        <strain evidence="1">AVDCRST_MAG74</strain>
    </source>
</reference>
<proteinExistence type="predicted"/>
<organism evidence="1">
    <name type="scientific">uncultured Pyrinomonadaceae bacterium</name>
    <dbReference type="NCBI Taxonomy" id="2283094"/>
    <lineage>
        <taxon>Bacteria</taxon>
        <taxon>Pseudomonadati</taxon>
        <taxon>Acidobacteriota</taxon>
        <taxon>Blastocatellia</taxon>
        <taxon>Blastocatellales</taxon>
        <taxon>Pyrinomonadaceae</taxon>
        <taxon>environmental samples</taxon>
    </lineage>
</organism>
<evidence type="ECO:0008006" key="2">
    <source>
        <dbReference type="Google" id="ProtNLM"/>
    </source>
</evidence>